<gene>
    <name evidence="1" type="ORF">MM415A04893_0006</name>
    <name evidence="2" type="ORF">MM415B02878_0006</name>
</gene>
<dbReference type="AlphaFoldDB" id="A0A6M3JJI4"/>
<proteinExistence type="predicted"/>
<sequence length="72" mass="8481">MKPKMEHTPKLTFRVTAGNRKGEKKHWAIGAYFSTNEDFGRVENKENYDNKLKALEEVFKHYMSDGVEFLEL</sequence>
<protein>
    <submittedName>
        <fullName evidence="1">Uncharacterized protein</fullName>
    </submittedName>
</protein>
<organism evidence="1">
    <name type="scientific">viral metagenome</name>
    <dbReference type="NCBI Taxonomy" id="1070528"/>
    <lineage>
        <taxon>unclassified sequences</taxon>
        <taxon>metagenomes</taxon>
        <taxon>organismal metagenomes</taxon>
    </lineage>
</organism>
<accession>A0A6M3JJI4</accession>
<dbReference type="EMBL" id="MT142737">
    <property type="protein sequence ID" value="QJA87858.1"/>
    <property type="molecule type" value="Genomic_DNA"/>
</dbReference>
<evidence type="ECO:0000313" key="1">
    <source>
        <dbReference type="EMBL" id="QJA69222.1"/>
    </source>
</evidence>
<dbReference type="EMBL" id="MT141687">
    <property type="protein sequence ID" value="QJA69222.1"/>
    <property type="molecule type" value="Genomic_DNA"/>
</dbReference>
<evidence type="ECO:0000313" key="2">
    <source>
        <dbReference type="EMBL" id="QJA87858.1"/>
    </source>
</evidence>
<name>A0A6M3JJI4_9ZZZZ</name>
<reference evidence="1" key="1">
    <citation type="submission" date="2020-03" db="EMBL/GenBank/DDBJ databases">
        <title>The deep terrestrial virosphere.</title>
        <authorList>
            <person name="Holmfeldt K."/>
            <person name="Nilsson E."/>
            <person name="Simone D."/>
            <person name="Lopez-Fernandez M."/>
            <person name="Wu X."/>
            <person name="de Brujin I."/>
            <person name="Lundin D."/>
            <person name="Andersson A."/>
            <person name="Bertilsson S."/>
            <person name="Dopson M."/>
        </authorList>
    </citation>
    <scope>NUCLEOTIDE SEQUENCE</scope>
    <source>
        <strain evidence="1">MM415A04893</strain>
        <strain evidence="2">MM415B02878</strain>
    </source>
</reference>